<protein>
    <submittedName>
        <fullName evidence="1">Uncharacterized protein</fullName>
    </submittedName>
</protein>
<sequence length="118" mass="12963">MSMWNYVVTAHKPTNVTHSCVGNFTSPQELNLIIAKCTRIEIHLLAPHGLQGQVGERQGYPGRDPQIEMQREEGHSSPLRCSTQYLLHVLAITDIDLTASLLFPVMASIASTNPLAIA</sequence>
<proteinExistence type="predicted"/>
<dbReference type="AlphaFoldDB" id="A0A843V679"/>
<dbReference type="Gene3D" id="2.130.10.10">
    <property type="entry name" value="YVTN repeat-like/Quinoprotein amine dehydrogenase"/>
    <property type="match status" value="1"/>
</dbReference>
<comment type="caution">
    <text evidence="1">The sequence shown here is derived from an EMBL/GenBank/DDBJ whole genome shotgun (WGS) entry which is preliminary data.</text>
</comment>
<organism evidence="1 2">
    <name type="scientific">Colocasia esculenta</name>
    <name type="common">Wild taro</name>
    <name type="synonym">Arum esculentum</name>
    <dbReference type="NCBI Taxonomy" id="4460"/>
    <lineage>
        <taxon>Eukaryota</taxon>
        <taxon>Viridiplantae</taxon>
        <taxon>Streptophyta</taxon>
        <taxon>Embryophyta</taxon>
        <taxon>Tracheophyta</taxon>
        <taxon>Spermatophyta</taxon>
        <taxon>Magnoliopsida</taxon>
        <taxon>Liliopsida</taxon>
        <taxon>Araceae</taxon>
        <taxon>Aroideae</taxon>
        <taxon>Colocasieae</taxon>
        <taxon>Colocasia</taxon>
    </lineage>
</organism>
<gene>
    <name evidence="1" type="ORF">Taro_021716</name>
</gene>
<keyword evidence="2" id="KW-1185">Reference proteome</keyword>
<dbReference type="PANTHER" id="PTHR10644">
    <property type="entry name" value="DNA REPAIR/RNA PROCESSING CPSF FAMILY"/>
    <property type="match status" value="1"/>
</dbReference>
<name>A0A843V679_COLES</name>
<accession>A0A843V679</accession>
<dbReference type="EMBL" id="NMUH01001121">
    <property type="protein sequence ID" value="MQL89144.1"/>
    <property type="molecule type" value="Genomic_DNA"/>
</dbReference>
<reference evidence="1" key="1">
    <citation type="submission" date="2017-07" db="EMBL/GenBank/DDBJ databases">
        <title>Taro Niue Genome Assembly and Annotation.</title>
        <authorList>
            <person name="Atibalentja N."/>
            <person name="Keating K."/>
            <person name="Fields C.J."/>
        </authorList>
    </citation>
    <scope>NUCLEOTIDE SEQUENCE</scope>
    <source>
        <strain evidence="1">Niue_2</strain>
        <tissue evidence="1">Leaf</tissue>
    </source>
</reference>
<dbReference type="OrthoDB" id="433457at2759"/>
<dbReference type="InterPro" id="IPR050358">
    <property type="entry name" value="RSE1/DDB1/CFT1"/>
</dbReference>
<evidence type="ECO:0000313" key="2">
    <source>
        <dbReference type="Proteomes" id="UP000652761"/>
    </source>
</evidence>
<dbReference type="Proteomes" id="UP000652761">
    <property type="component" value="Unassembled WGS sequence"/>
</dbReference>
<evidence type="ECO:0000313" key="1">
    <source>
        <dbReference type="EMBL" id="MQL89144.1"/>
    </source>
</evidence>
<dbReference type="InterPro" id="IPR015943">
    <property type="entry name" value="WD40/YVTN_repeat-like_dom_sf"/>
</dbReference>